<dbReference type="Proteomes" id="UP000658390">
    <property type="component" value="Unassembled WGS sequence"/>
</dbReference>
<dbReference type="Pfam" id="PF00149">
    <property type="entry name" value="Metallophos"/>
    <property type="match status" value="1"/>
</dbReference>
<evidence type="ECO:0000313" key="4">
    <source>
        <dbReference type="Proteomes" id="UP000658390"/>
    </source>
</evidence>
<dbReference type="InterPro" id="IPR029052">
    <property type="entry name" value="Metallo-depent_PP-like"/>
</dbReference>
<proteinExistence type="predicted"/>
<name>A0A8I1FXV8_9PSED</name>
<feature type="domain" description="Calcineurin-like phosphoesterase" evidence="1">
    <location>
        <begin position="1"/>
        <end position="244"/>
    </location>
</feature>
<dbReference type="SUPFAM" id="SSF56300">
    <property type="entry name" value="Metallo-dependent phosphatases"/>
    <property type="match status" value="1"/>
</dbReference>
<dbReference type="Gene3D" id="3.60.21.10">
    <property type="match status" value="1"/>
</dbReference>
<dbReference type="EMBL" id="JAEKCZ010000034">
    <property type="protein sequence ID" value="MBJ2259675.1"/>
    <property type="molecule type" value="Genomic_DNA"/>
</dbReference>
<evidence type="ECO:0000313" key="3">
    <source>
        <dbReference type="EMBL" id="MBJ2259675.1"/>
    </source>
</evidence>
<dbReference type="RefSeq" id="WP_198823034.1">
    <property type="nucleotide sequence ID" value="NZ_JAEKCZ010000034.1"/>
</dbReference>
<dbReference type="PANTHER" id="PTHR31302">
    <property type="entry name" value="TRANSMEMBRANE PROTEIN WITH METALLOPHOSPHOESTERASE DOMAIN-RELATED"/>
    <property type="match status" value="1"/>
</dbReference>
<dbReference type="InterPro" id="IPR045533">
    <property type="entry name" value="GAAD"/>
</dbReference>
<sequence length="424" mass="47582">MLILHLSDIHFRKQEVGTVQDPNFHLRHELVLDVVEQCDRLGPPDAIVISGDIAFAGDPDEFAFATNWLRDLCTACGCPTSAVFVVPGNHDVVRSSADHNLVQMVHDSIKRSGNPAAEIAKQLRDPEACNLLYRSLDNYNQFAGQFFCNLLPPERTRAKRDLKMNDGSTLRLWGLNTSFVSSSRDARGSLFVDTASMQIPRESGVINLVIAHHHLSWLAQAQARELEDHLNHVACLQMFGHVHTNRVDMNRDYVRLTASAANPDRHEQGWEPGYNLVELSIQTGATGRTLDVKAHVRVWQTGPDGFYAKRDRMGVDHFAHTLTLGNWHPPAAASVSHAQPPSTIESEAIPVEEGDAMDTLRELGLRFYRLSFSKKSEIAGRLELLEEDDMRLPDHERFRLIIIRAHERGQLDALRDAIYSAEQG</sequence>
<reference evidence="3" key="1">
    <citation type="submission" date="2020-12" db="EMBL/GenBank/DDBJ databases">
        <title>Antibiotic resistance and phylogeny of Pseudomonas spp. isolated over three decades from chicken meat in the Norwegian food chain.</title>
        <authorList>
            <person name="Moen B."/>
        </authorList>
    </citation>
    <scope>NUCLEOTIDE SEQUENCE</scope>
    <source>
        <strain evidence="3">MF6762</strain>
    </source>
</reference>
<feature type="domain" description="GTPase-associated adaptor" evidence="2">
    <location>
        <begin position="360"/>
        <end position="418"/>
    </location>
</feature>
<dbReference type="InterPro" id="IPR004843">
    <property type="entry name" value="Calcineurin-like_PHP"/>
</dbReference>
<dbReference type="AlphaFoldDB" id="A0A8I1FXV8"/>
<dbReference type="InterPro" id="IPR051158">
    <property type="entry name" value="Metallophosphoesterase_sf"/>
</dbReference>
<evidence type="ECO:0000259" key="1">
    <source>
        <dbReference type="Pfam" id="PF00149"/>
    </source>
</evidence>
<dbReference type="GO" id="GO:0016787">
    <property type="term" value="F:hydrolase activity"/>
    <property type="evidence" value="ECO:0007669"/>
    <property type="project" value="InterPro"/>
</dbReference>
<organism evidence="3 4">
    <name type="scientific">Pseudomonas psychrophila</name>
    <dbReference type="NCBI Taxonomy" id="122355"/>
    <lineage>
        <taxon>Bacteria</taxon>
        <taxon>Pseudomonadati</taxon>
        <taxon>Pseudomonadota</taxon>
        <taxon>Gammaproteobacteria</taxon>
        <taxon>Pseudomonadales</taxon>
        <taxon>Pseudomonadaceae</taxon>
        <taxon>Pseudomonas</taxon>
    </lineage>
</organism>
<dbReference type="PANTHER" id="PTHR31302:SF0">
    <property type="entry name" value="TRANSMEMBRANE PROTEIN WITH METALLOPHOSPHOESTERASE DOMAIN"/>
    <property type="match status" value="1"/>
</dbReference>
<accession>A0A8I1FXV8</accession>
<comment type="caution">
    <text evidence="3">The sequence shown here is derived from an EMBL/GenBank/DDBJ whole genome shotgun (WGS) entry which is preliminary data.</text>
</comment>
<protein>
    <submittedName>
        <fullName evidence="3">Metallophosphoesterase</fullName>
    </submittedName>
</protein>
<gene>
    <name evidence="3" type="ORF">JFT45_24540</name>
</gene>
<evidence type="ECO:0000259" key="2">
    <source>
        <dbReference type="Pfam" id="PF19976"/>
    </source>
</evidence>
<dbReference type="Pfam" id="PF19976">
    <property type="entry name" value="GAAD"/>
    <property type="match status" value="1"/>
</dbReference>